<proteinExistence type="predicted"/>
<dbReference type="Proteomes" id="UP000319619">
    <property type="component" value="Unassembled WGS sequence"/>
</dbReference>
<evidence type="ECO:0000313" key="1">
    <source>
        <dbReference type="EMBL" id="TKJ38550.1"/>
    </source>
</evidence>
<protein>
    <submittedName>
        <fullName evidence="1">Uncharacterized protein</fullName>
    </submittedName>
</protein>
<comment type="caution">
    <text evidence="1">The sequence shown here is derived from an EMBL/GenBank/DDBJ whole genome shotgun (WGS) entry which is preliminary data.</text>
</comment>
<organism evidence="1 2">
    <name type="scientific">candidate division LCP-89 bacterium B3_LCP</name>
    <dbReference type="NCBI Taxonomy" id="2012998"/>
    <lineage>
        <taxon>Bacteria</taxon>
        <taxon>Pseudomonadati</taxon>
        <taxon>Bacteria division LCP-89</taxon>
    </lineage>
</organism>
<gene>
    <name evidence="1" type="ORF">CEE37_12350</name>
</gene>
<reference evidence="1 2" key="1">
    <citation type="submission" date="2017-06" db="EMBL/GenBank/DDBJ databases">
        <title>Novel microbial phyla capable of carbon fixation and sulfur reduction in deep-sea sediments.</title>
        <authorList>
            <person name="Huang J."/>
            <person name="Baker B."/>
            <person name="Wang Y."/>
        </authorList>
    </citation>
    <scope>NUCLEOTIDE SEQUENCE [LARGE SCALE GENOMIC DNA]</scope>
    <source>
        <strain evidence="1">B3_LCP</strain>
    </source>
</reference>
<evidence type="ECO:0000313" key="2">
    <source>
        <dbReference type="Proteomes" id="UP000319619"/>
    </source>
</evidence>
<dbReference type="AlphaFoldDB" id="A0A532UUC9"/>
<name>A0A532UUC9_UNCL8</name>
<accession>A0A532UUC9</accession>
<dbReference type="EMBL" id="NJBN01000009">
    <property type="protein sequence ID" value="TKJ38550.1"/>
    <property type="molecule type" value="Genomic_DNA"/>
</dbReference>
<sequence length="83" mass="9942">MPMLTYMTNSALVRANFQCECKEQDHDHKGRCQCKLFLDAYRRDDPLNKEINEDTEHIILCKPCYTKMRLKKERLTDELNHLP</sequence>